<evidence type="ECO:0000313" key="5">
    <source>
        <dbReference type="Proteomes" id="UP001054902"/>
    </source>
</evidence>
<evidence type="ECO:0000256" key="3">
    <source>
        <dbReference type="SAM" id="SignalP"/>
    </source>
</evidence>
<dbReference type="Proteomes" id="UP001054902">
    <property type="component" value="Unassembled WGS sequence"/>
</dbReference>
<keyword evidence="5" id="KW-1185">Reference proteome</keyword>
<dbReference type="EMBL" id="BLLK01000038">
    <property type="protein sequence ID" value="GFH49998.1"/>
    <property type="molecule type" value="Genomic_DNA"/>
</dbReference>
<proteinExistence type="predicted"/>
<evidence type="ECO:0000256" key="2">
    <source>
        <dbReference type="ARBA" id="ARBA00022842"/>
    </source>
</evidence>
<protein>
    <submittedName>
        <fullName evidence="4">Uncharacterized protein</fullName>
    </submittedName>
</protein>
<keyword evidence="1" id="KW-0479">Metal-binding</keyword>
<dbReference type="PANTHER" id="PTHR31009">
    <property type="entry name" value="S-ADENOSYL-L-METHIONINE:CARBOXYL METHYLTRANSFERASE FAMILY PROTEIN"/>
    <property type="match status" value="1"/>
</dbReference>
<dbReference type="SUPFAM" id="SSF53335">
    <property type="entry name" value="S-adenosyl-L-methionine-dependent methyltransferases"/>
    <property type="match status" value="1"/>
</dbReference>
<dbReference type="InterPro" id="IPR005299">
    <property type="entry name" value="MeTrfase_7"/>
</dbReference>
<name>A0AAD3H4R9_9STRA</name>
<dbReference type="Gene3D" id="3.40.50.150">
    <property type="entry name" value="Vaccinia Virus protein VP39"/>
    <property type="match status" value="1"/>
</dbReference>
<organism evidence="4 5">
    <name type="scientific">Chaetoceros tenuissimus</name>
    <dbReference type="NCBI Taxonomy" id="426638"/>
    <lineage>
        <taxon>Eukaryota</taxon>
        <taxon>Sar</taxon>
        <taxon>Stramenopiles</taxon>
        <taxon>Ochrophyta</taxon>
        <taxon>Bacillariophyta</taxon>
        <taxon>Coscinodiscophyceae</taxon>
        <taxon>Chaetocerotophycidae</taxon>
        <taxon>Chaetocerotales</taxon>
        <taxon>Chaetocerotaceae</taxon>
        <taxon>Chaetoceros</taxon>
    </lineage>
</organism>
<dbReference type="InterPro" id="IPR042086">
    <property type="entry name" value="MeTrfase_capping"/>
</dbReference>
<dbReference type="Gene3D" id="1.10.1200.270">
    <property type="entry name" value="Methyltransferase, alpha-helical capping domain"/>
    <property type="match status" value="1"/>
</dbReference>
<accession>A0AAD3H4R9</accession>
<keyword evidence="3" id="KW-0732">Signal</keyword>
<dbReference type="AlphaFoldDB" id="A0AAD3H4R9"/>
<sequence>MKFSSILFLSSTFKAASSFAVASPAKSSATGGAGVHRPVGKDGEGAYTASTKGCFDVIATATPLVVKEIENQPIRGFGSPAFHIADYGTADAGTSLGLMSQMVTEVRKRVGDDKKEIVLHYEDQVTNEWQSVFNHALGLKTVSDAYGKEIPNPYALNDVFVEACGVGFHNQCYASNTIDFGVSFTAMHWLSQFPSSLKGQEYMHAARCPESPIPEKEQAAKDWKSILEARAKELVPGGRFVCVNFCKDANGYFLGQTDVGESMWDSFKTAWDQLKEQNLIDEEERLGVSFPNYYRTEQEFRECVDSVKGLKVVSSEEKIVRCPYRELYVTGESGKTPREYAEWFVPTTRSWSHSTFKSALKTDRDEEDKEKVMATFWENYMKIVEKNPEAHGMDYVHNYIVFEKEE</sequence>
<gene>
    <name evidence="4" type="ORF">CTEN210_06474</name>
</gene>
<comment type="caution">
    <text evidence="4">The sequence shown here is derived from an EMBL/GenBank/DDBJ whole genome shotgun (WGS) entry which is preliminary data.</text>
</comment>
<dbReference type="GO" id="GO:0008168">
    <property type="term" value="F:methyltransferase activity"/>
    <property type="evidence" value="ECO:0007669"/>
    <property type="project" value="InterPro"/>
</dbReference>
<evidence type="ECO:0000256" key="1">
    <source>
        <dbReference type="ARBA" id="ARBA00022723"/>
    </source>
</evidence>
<evidence type="ECO:0000313" key="4">
    <source>
        <dbReference type="EMBL" id="GFH49998.1"/>
    </source>
</evidence>
<dbReference type="InterPro" id="IPR029063">
    <property type="entry name" value="SAM-dependent_MTases_sf"/>
</dbReference>
<keyword evidence="2" id="KW-0460">Magnesium</keyword>
<dbReference type="Pfam" id="PF03492">
    <property type="entry name" value="Methyltransf_7"/>
    <property type="match status" value="1"/>
</dbReference>
<feature type="signal peptide" evidence="3">
    <location>
        <begin position="1"/>
        <end position="18"/>
    </location>
</feature>
<reference evidence="4 5" key="1">
    <citation type="journal article" date="2021" name="Sci. Rep.">
        <title>The genome of the diatom Chaetoceros tenuissimus carries an ancient integrated fragment of an extant virus.</title>
        <authorList>
            <person name="Hongo Y."/>
            <person name="Kimura K."/>
            <person name="Takaki Y."/>
            <person name="Yoshida Y."/>
            <person name="Baba S."/>
            <person name="Kobayashi G."/>
            <person name="Nagasaki K."/>
            <person name="Hano T."/>
            <person name="Tomaru Y."/>
        </authorList>
    </citation>
    <scope>NUCLEOTIDE SEQUENCE [LARGE SCALE GENOMIC DNA]</scope>
    <source>
        <strain evidence="4 5">NIES-3715</strain>
    </source>
</reference>
<feature type="chain" id="PRO_5042135631" evidence="3">
    <location>
        <begin position="19"/>
        <end position="406"/>
    </location>
</feature>
<dbReference type="GO" id="GO:0046872">
    <property type="term" value="F:metal ion binding"/>
    <property type="evidence" value="ECO:0007669"/>
    <property type="project" value="UniProtKB-KW"/>
</dbReference>